<proteinExistence type="predicted"/>
<sequence>MGKPMSLPLNWAIDYRVKAMLIRGLAAERRHGVVWFCRLIGKTLFLRIGFTP</sequence>
<evidence type="ECO:0008006" key="3">
    <source>
        <dbReference type="Google" id="ProtNLM"/>
    </source>
</evidence>
<gene>
    <name evidence="1" type="ORF">Mal33_17380</name>
</gene>
<keyword evidence="2" id="KW-1185">Reference proteome</keyword>
<dbReference type="EMBL" id="CP036318">
    <property type="protein sequence ID" value="QDV55759.1"/>
    <property type="molecule type" value="Genomic_DNA"/>
</dbReference>
<dbReference type="AlphaFoldDB" id="A0A518IRP2"/>
<organism evidence="1 2">
    <name type="scientific">Rosistilla oblonga</name>
    <dbReference type="NCBI Taxonomy" id="2527990"/>
    <lineage>
        <taxon>Bacteria</taxon>
        <taxon>Pseudomonadati</taxon>
        <taxon>Planctomycetota</taxon>
        <taxon>Planctomycetia</taxon>
        <taxon>Pirellulales</taxon>
        <taxon>Pirellulaceae</taxon>
        <taxon>Rosistilla</taxon>
    </lineage>
</organism>
<name>A0A518IRP2_9BACT</name>
<accession>A0A518IRP2</accession>
<dbReference type="Proteomes" id="UP000316770">
    <property type="component" value="Chromosome"/>
</dbReference>
<evidence type="ECO:0000313" key="1">
    <source>
        <dbReference type="EMBL" id="QDV55759.1"/>
    </source>
</evidence>
<protein>
    <recommendedName>
        <fullName evidence="3">Transposase DDE domain-containing protein</fullName>
    </recommendedName>
</protein>
<reference evidence="1 2" key="1">
    <citation type="submission" date="2019-02" db="EMBL/GenBank/DDBJ databases">
        <title>Deep-cultivation of Planctomycetes and their phenomic and genomic characterization uncovers novel biology.</title>
        <authorList>
            <person name="Wiegand S."/>
            <person name="Jogler M."/>
            <person name="Boedeker C."/>
            <person name="Pinto D."/>
            <person name="Vollmers J."/>
            <person name="Rivas-Marin E."/>
            <person name="Kohn T."/>
            <person name="Peeters S.H."/>
            <person name="Heuer A."/>
            <person name="Rast P."/>
            <person name="Oberbeckmann S."/>
            <person name="Bunk B."/>
            <person name="Jeske O."/>
            <person name="Meyerdierks A."/>
            <person name="Storesund J.E."/>
            <person name="Kallscheuer N."/>
            <person name="Luecker S."/>
            <person name="Lage O.M."/>
            <person name="Pohl T."/>
            <person name="Merkel B.J."/>
            <person name="Hornburger P."/>
            <person name="Mueller R.-W."/>
            <person name="Bruemmer F."/>
            <person name="Labrenz M."/>
            <person name="Spormann A.M."/>
            <person name="Op den Camp H."/>
            <person name="Overmann J."/>
            <person name="Amann R."/>
            <person name="Jetten M.S.M."/>
            <person name="Mascher T."/>
            <person name="Medema M.H."/>
            <person name="Devos D.P."/>
            <person name="Kaster A.-K."/>
            <person name="Ovreas L."/>
            <person name="Rohde M."/>
            <person name="Galperin M.Y."/>
            <person name="Jogler C."/>
        </authorList>
    </citation>
    <scope>NUCLEOTIDE SEQUENCE [LARGE SCALE GENOMIC DNA]</scope>
    <source>
        <strain evidence="1 2">Mal33</strain>
    </source>
</reference>
<evidence type="ECO:0000313" key="2">
    <source>
        <dbReference type="Proteomes" id="UP000316770"/>
    </source>
</evidence>